<dbReference type="InterPro" id="IPR010998">
    <property type="entry name" value="Integrase_recombinase_N"/>
</dbReference>
<dbReference type="SUPFAM" id="SSF56349">
    <property type="entry name" value="DNA breaking-rejoining enzymes"/>
    <property type="match status" value="1"/>
</dbReference>
<keyword evidence="9" id="KW-1185">Reference proteome</keyword>
<dbReference type="PANTHER" id="PTHR30629:SF2">
    <property type="entry name" value="PROPHAGE INTEGRASE INTS-RELATED"/>
    <property type="match status" value="1"/>
</dbReference>
<protein>
    <submittedName>
        <fullName evidence="8">Site-specific integrase</fullName>
    </submittedName>
</protein>
<organism evidence="8 9">
    <name type="scientific">Solidesulfovibrio carbinolicus</name>
    <dbReference type="NCBI Taxonomy" id="296842"/>
    <lineage>
        <taxon>Bacteria</taxon>
        <taxon>Pseudomonadati</taxon>
        <taxon>Thermodesulfobacteriota</taxon>
        <taxon>Desulfovibrionia</taxon>
        <taxon>Desulfovibrionales</taxon>
        <taxon>Desulfovibrionaceae</taxon>
        <taxon>Solidesulfovibrio</taxon>
    </lineage>
</organism>
<dbReference type="GO" id="GO:0003677">
    <property type="term" value="F:DNA binding"/>
    <property type="evidence" value="ECO:0007669"/>
    <property type="project" value="UniProtKB-UniRule"/>
</dbReference>
<dbReference type="InterPro" id="IPR013762">
    <property type="entry name" value="Integrase-like_cat_sf"/>
</dbReference>
<reference evidence="8 9" key="1">
    <citation type="submission" date="2018-02" db="EMBL/GenBank/DDBJ databases">
        <title>Genome sequence of Desulfovibrio carbinolicus DSM 3852.</title>
        <authorList>
            <person name="Wilbanks E."/>
            <person name="Skennerton C.T."/>
            <person name="Orphan V.J."/>
        </authorList>
    </citation>
    <scope>NUCLEOTIDE SEQUENCE [LARGE SCALE GENOMIC DNA]</scope>
    <source>
        <strain evidence="8 9">DSM 3852</strain>
    </source>
</reference>
<feature type="domain" description="Tyr recombinase" evidence="6">
    <location>
        <begin position="191"/>
        <end position="369"/>
    </location>
</feature>
<dbReference type="PROSITE" id="PS51900">
    <property type="entry name" value="CB"/>
    <property type="match status" value="1"/>
</dbReference>
<dbReference type="AlphaFoldDB" id="A0A4P6HI13"/>
<evidence type="ECO:0000256" key="3">
    <source>
        <dbReference type="ARBA" id="ARBA00023125"/>
    </source>
</evidence>
<keyword evidence="4" id="KW-0233">DNA recombination</keyword>
<dbReference type="InterPro" id="IPR044068">
    <property type="entry name" value="CB"/>
</dbReference>
<dbReference type="KEGG" id="dcb:C3Y92_05805"/>
<comment type="similarity">
    <text evidence="1">Belongs to the 'phage' integrase family.</text>
</comment>
<evidence type="ECO:0000256" key="5">
    <source>
        <dbReference type="PROSITE-ProRule" id="PRU01248"/>
    </source>
</evidence>
<dbReference type="Pfam" id="PF00589">
    <property type="entry name" value="Phage_integrase"/>
    <property type="match status" value="1"/>
</dbReference>
<dbReference type="OrthoDB" id="9789256at2"/>
<dbReference type="Gene3D" id="1.10.150.130">
    <property type="match status" value="1"/>
</dbReference>
<name>A0A4P6HI13_9BACT</name>
<evidence type="ECO:0000256" key="4">
    <source>
        <dbReference type="ARBA" id="ARBA00023172"/>
    </source>
</evidence>
<dbReference type="EMBL" id="CP026538">
    <property type="protein sequence ID" value="QAZ66783.1"/>
    <property type="molecule type" value="Genomic_DNA"/>
</dbReference>
<dbReference type="PANTHER" id="PTHR30629">
    <property type="entry name" value="PROPHAGE INTEGRASE"/>
    <property type="match status" value="1"/>
</dbReference>
<sequence length="398" mass="44474">MATKYTRAHPAKWPGVYCYESTDRRFEDKPDVCFVIAYKVEAKKRWEKVGWRSEGYTPQVAAEVRADRVKKARHGEEVKTAKEIAHERAMTDRTIAELADAYFEAKGDALKGVVTDRNRYEKHVRPLLGGFRASKLSPLDMARLRKTMEGRAAATVWNVLELVRRIVNFGTKAGLCPALTFTIEMPKKDNEVVEYLEPEQAARLKAVLDEWPSRDAARMLEVAMFSGMRRGEVFKLRIRDLDFRAGLISIRDPKGGKTVSVPMNPITRAALEDQLAWKEEAFPDSSYVFPGKDGGQRVACSAASRIKQAAGIPARFRIFHGLRHHFAVTLANSGEFTLDMIGELLTHKSVAMTRRYGQFLPDAKKRASDKAAELLTNHAGLGKPAAKDKKVVGIGGGK</sequence>
<dbReference type="Proteomes" id="UP000293296">
    <property type="component" value="Chromosome"/>
</dbReference>
<dbReference type="GO" id="GO:0015074">
    <property type="term" value="P:DNA integration"/>
    <property type="evidence" value="ECO:0007669"/>
    <property type="project" value="UniProtKB-KW"/>
</dbReference>
<keyword evidence="2" id="KW-0229">DNA integration</keyword>
<dbReference type="InterPro" id="IPR011010">
    <property type="entry name" value="DNA_brk_join_enz"/>
</dbReference>
<evidence type="ECO:0000259" key="6">
    <source>
        <dbReference type="PROSITE" id="PS51898"/>
    </source>
</evidence>
<evidence type="ECO:0000313" key="8">
    <source>
        <dbReference type="EMBL" id="QAZ66783.1"/>
    </source>
</evidence>
<evidence type="ECO:0000259" key="7">
    <source>
        <dbReference type="PROSITE" id="PS51900"/>
    </source>
</evidence>
<evidence type="ECO:0000256" key="2">
    <source>
        <dbReference type="ARBA" id="ARBA00022908"/>
    </source>
</evidence>
<dbReference type="Gene3D" id="1.10.443.10">
    <property type="entry name" value="Intergrase catalytic core"/>
    <property type="match status" value="1"/>
</dbReference>
<dbReference type="PROSITE" id="PS51898">
    <property type="entry name" value="TYR_RECOMBINASE"/>
    <property type="match status" value="1"/>
</dbReference>
<dbReference type="GO" id="GO:0006310">
    <property type="term" value="P:DNA recombination"/>
    <property type="evidence" value="ECO:0007669"/>
    <property type="project" value="UniProtKB-KW"/>
</dbReference>
<feature type="domain" description="Core-binding (CB)" evidence="7">
    <location>
        <begin position="93"/>
        <end position="171"/>
    </location>
</feature>
<dbReference type="CDD" id="cd00796">
    <property type="entry name" value="INT_Rci_Hp1_C"/>
    <property type="match status" value="1"/>
</dbReference>
<keyword evidence="3 5" id="KW-0238">DNA-binding</keyword>
<dbReference type="RefSeq" id="WP_129350546.1">
    <property type="nucleotide sequence ID" value="NZ_CP026538.1"/>
</dbReference>
<dbReference type="InterPro" id="IPR050808">
    <property type="entry name" value="Phage_Integrase"/>
</dbReference>
<evidence type="ECO:0000256" key="1">
    <source>
        <dbReference type="ARBA" id="ARBA00008857"/>
    </source>
</evidence>
<accession>A0A4P6HI13</accession>
<gene>
    <name evidence="8" type="ORF">C3Y92_05805</name>
</gene>
<dbReference type="InterPro" id="IPR002104">
    <property type="entry name" value="Integrase_catalytic"/>
</dbReference>
<proteinExistence type="inferred from homology"/>
<evidence type="ECO:0000313" key="9">
    <source>
        <dbReference type="Proteomes" id="UP000293296"/>
    </source>
</evidence>